<dbReference type="RefSeq" id="XP_001610528.1">
    <property type="nucleotide sequence ID" value="XM_001610478.1"/>
</dbReference>
<proteinExistence type="predicted"/>
<dbReference type="Pfam" id="PF23511">
    <property type="entry name" value="Microp_apicomplexa_7"/>
    <property type="match status" value="1"/>
</dbReference>
<dbReference type="InParanoid" id="A7AQZ1"/>
<organism evidence="1 2">
    <name type="scientific">Babesia bovis</name>
    <dbReference type="NCBI Taxonomy" id="5865"/>
    <lineage>
        <taxon>Eukaryota</taxon>
        <taxon>Sar</taxon>
        <taxon>Alveolata</taxon>
        <taxon>Apicomplexa</taxon>
        <taxon>Aconoidasida</taxon>
        <taxon>Piroplasmida</taxon>
        <taxon>Babesiidae</taxon>
        <taxon>Babesia</taxon>
    </lineage>
</organism>
<dbReference type="Proteomes" id="UP000002173">
    <property type="component" value="Unassembled WGS sequence"/>
</dbReference>
<evidence type="ECO:0000313" key="1">
    <source>
        <dbReference type="EMBL" id="EDO06960.1"/>
    </source>
</evidence>
<protein>
    <submittedName>
        <fullName evidence="1">Uncharacterized protein</fullName>
    </submittedName>
</protein>
<reference evidence="2" key="3">
    <citation type="journal article" date="2021" name="Int. J. Parasitol.">
        <title>Comparative analysis of gene expression between Babesia bovis blood stages and kinetes allowed by improved genome annotation.</title>
        <authorList>
            <person name="Ueti M.W."/>
            <person name="Johnson W.C."/>
            <person name="Kappmeyer L.S."/>
            <person name="Herndon D.R."/>
            <person name="Mousel M.R."/>
            <person name="Reif K.E."/>
            <person name="Taus N.S."/>
            <person name="Ifeonu O.O."/>
            <person name="Silva J.C."/>
            <person name="Suarez C.E."/>
            <person name="Brayton K.A."/>
        </authorList>
    </citation>
    <scope>NUCLEOTIDE SEQUENCE [LARGE SCALE GENOMIC DNA]</scope>
</reference>
<sequence>MHGMLQRLLREVSRVREVASTFSNPVFRNYFVSKAEEELRLLKECGPLSSTELEARLNKNIELAAILERQSSVQNLYYNLEPRVEK</sequence>
<name>A7AQZ1_BABBO</name>
<keyword evidence="2" id="KW-1185">Reference proteome</keyword>
<dbReference type="VEuPathDB" id="PiroplasmaDB:BBOV_IV005990"/>
<dbReference type="InterPro" id="IPR056326">
    <property type="entry name" value="ISD11"/>
</dbReference>
<evidence type="ECO:0000313" key="2">
    <source>
        <dbReference type="Proteomes" id="UP000002173"/>
    </source>
</evidence>
<comment type="caution">
    <text evidence="1">The sequence shown here is derived from an EMBL/GenBank/DDBJ whole genome shotgun (WGS) entry which is preliminary data.</text>
</comment>
<accession>A7AQZ1</accession>
<reference evidence="2" key="2">
    <citation type="journal article" date="2020" name="Data Brief">
        <title>Transcriptome dataset of Babesia bovis life stages within vertebrate and invertebrate hosts.</title>
        <authorList>
            <person name="Ueti M.W."/>
            <person name="Johnson W.C."/>
            <person name="Kappmeyer L.S."/>
            <person name="Herndon D.R."/>
            <person name="Mousel M.R."/>
            <person name="Reif K.E."/>
            <person name="Taus N.S."/>
            <person name="Ifeonu O.O."/>
            <person name="Silva J.C."/>
            <person name="Suarez C.E."/>
            <person name="Brayton K.A."/>
        </authorList>
    </citation>
    <scope>NUCLEOTIDE SEQUENCE [LARGE SCALE GENOMIC DNA]</scope>
</reference>
<dbReference type="GeneID" id="5478762"/>
<gene>
    <name evidence="1" type="ORF">BBOV_IV005990</name>
</gene>
<dbReference type="EMBL" id="AAXT01000002">
    <property type="protein sequence ID" value="EDO06960.1"/>
    <property type="molecule type" value="Genomic_DNA"/>
</dbReference>
<dbReference type="AlphaFoldDB" id="A7AQZ1"/>
<dbReference type="eggNOG" id="ENOG502SWVP">
    <property type="taxonomic scope" value="Eukaryota"/>
</dbReference>
<dbReference type="OMA" id="NPVFRNY"/>
<dbReference type="KEGG" id="bbo:BBOV_IV005990"/>
<reference evidence="1 2" key="1">
    <citation type="journal article" date="2007" name="PLoS Pathog.">
        <title>Genome sequence of Babesia bovis and comparative analysis of apicomplexan hemoprotozoa.</title>
        <authorList>
            <person name="Brayton K.A."/>
            <person name="Lau A.O.T."/>
            <person name="Herndon D.R."/>
            <person name="Hannick L."/>
            <person name="Kappmeyer L.S."/>
            <person name="Berens S.J."/>
            <person name="Bidwell S.L."/>
            <person name="Brown W.C."/>
            <person name="Crabtree J."/>
            <person name="Fadrosh D."/>
            <person name="Feldblum T."/>
            <person name="Forberger H.A."/>
            <person name="Haas B.J."/>
            <person name="Howell J.M."/>
            <person name="Khouri H."/>
            <person name="Koo H."/>
            <person name="Mann D.J."/>
            <person name="Norimine J."/>
            <person name="Paulsen I.T."/>
            <person name="Radune D."/>
            <person name="Ren Q."/>
            <person name="Smith R.K. Jr."/>
            <person name="Suarez C.E."/>
            <person name="White O."/>
            <person name="Wortman J.R."/>
            <person name="Knowles D.P. Jr."/>
            <person name="McElwain T.F."/>
            <person name="Nene V.M."/>
        </authorList>
    </citation>
    <scope>NUCLEOTIDE SEQUENCE [LARGE SCALE GENOMIC DNA]</scope>
    <source>
        <strain evidence="1">T2Bo</strain>
    </source>
</reference>